<keyword evidence="2" id="KW-1185">Reference proteome</keyword>
<gene>
    <name evidence="1" type="ORF">J2Z65_000151</name>
</gene>
<dbReference type="Proteomes" id="UP001519344">
    <property type="component" value="Unassembled WGS sequence"/>
</dbReference>
<dbReference type="RefSeq" id="WP_167056527.1">
    <property type="nucleotide sequence ID" value="NZ_JAAOZR010000013.1"/>
</dbReference>
<evidence type="ECO:0000313" key="2">
    <source>
        <dbReference type="Proteomes" id="UP001519344"/>
    </source>
</evidence>
<protein>
    <submittedName>
        <fullName evidence="1">Uncharacterized protein</fullName>
    </submittedName>
</protein>
<proteinExistence type="predicted"/>
<name>A0ABS4HQR9_9BACL</name>
<dbReference type="EMBL" id="JAGGKV010000001">
    <property type="protein sequence ID" value="MBP1960957.1"/>
    <property type="molecule type" value="Genomic_DNA"/>
</dbReference>
<comment type="caution">
    <text evidence="1">The sequence shown here is derived from an EMBL/GenBank/DDBJ whole genome shotgun (WGS) entry which is preliminary data.</text>
</comment>
<organism evidence="1 2">
    <name type="scientific">Paenibacillus aceris</name>
    <dbReference type="NCBI Taxonomy" id="869555"/>
    <lineage>
        <taxon>Bacteria</taxon>
        <taxon>Bacillati</taxon>
        <taxon>Bacillota</taxon>
        <taxon>Bacilli</taxon>
        <taxon>Bacillales</taxon>
        <taxon>Paenibacillaceae</taxon>
        <taxon>Paenibacillus</taxon>
    </lineage>
</organism>
<evidence type="ECO:0000313" key="1">
    <source>
        <dbReference type="EMBL" id="MBP1960957.1"/>
    </source>
</evidence>
<accession>A0ABS4HQR9</accession>
<reference evidence="1 2" key="1">
    <citation type="submission" date="2021-03" db="EMBL/GenBank/DDBJ databases">
        <title>Genomic Encyclopedia of Type Strains, Phase IV (KMG-IV): sequencing the most valuable type-strain genomes for metagenomic binning, comparative biology and taxonomic classification.</title>
        <authorList>
            <person name="Goeker M."/>
        </authorList>
    </citation>
    <scope>NUCLEOTIDE SEQUENCE [LARGE SCALE GENOMIC DNA]</scope>
    <source>
        <strain evidence="1 2">DSM 24950</strain>
    </source>
</reference>
<sequence length="48" mass="5658">MHMHNEEDDDVLEMQDDVQMKDTESEHAYDLIRAYANQLNGEFEVGDE</sequence>